<dbReference type="STRING" id="1156985.SAMN04488118_104295"/>
<comment type="similarity">
    <text evidence="2 8">Belongs to the YscJ lipoprotein family.</text>
</comment>
<sequence>MCLLLTVAGCKVELYTNLDEVAANEVTAALLMAGIPATKKTGKDGIAIMVKERMFGEAVELLNSKGLPNKKYNTVGELFNDDGLVASPMQEWARFNYARSQELSASLSSIPGVVKADVHIGENRSDSPFDEPIPPSVSVLLQVQEGIMTREFVPQIKQLVALSHPEVEYDRVGVIVSTMADVASSNPPVVNVGGILVHPDSEVWIKALLGSIVALFLTVCGMGAFILILKTRGKRVA</sequence>
<organism evidence="10 11">
    <name type="scientific">Epibacterium ulvae</name>
    <dbReference type="NCBI Taxonomy" id="1156985"/>
    <lineage>
        <taxon>Bacteria</taxon>
        <taxon>Pseudomonadati</taxon>
        <taxon>Pseudomonadota</taxon>
        <taxon>Alphaproteobacteria</taxon>
        <taxon>Rhodobacterales</taxon>
        <taxon>Roseobacteraceae</taxon>
        <taxon>Epibacterium</taxon>
    </lineage>
</organism>
<dbReference type="InterPro" id="IPR043427">
    <property type="entry name" value="YscJ/FliF"/>
</dbReference>
<dbReference type="EMBL" id="FMWG01000004">
    <property type="protein sequence ID" value="SCZ61808.1"/>
    <property type="molecule type" value="Genomic_DNA"/>
</dbReference>
<name>A0A1G5QJM3_9RHOB</name>
<keyword evidence="6 8" id="KW-0998">Cell outer membrane</keyword>
<keyword evidence="11" id="KW-1185">Reference proteome</keyword>
<dbReference type="InterPro" id="IPR003282">
    <property type="entry name" value="T3SS_SctJ"/>
</dbReference>
<feature type="transmembrane region" description="Helical" evidence="8">
    <location>
        <begin position="207"/>
        <end position="229"/>
    </location>
</feature>
<keyword evidence="5 8" id="KW-0564">Palmitate</keyword>
<reference evidence="10 11" key="1">
    <citation type="submission" date="2016-10" db="EMBL/GenBank/DDBJ databases">
        <authorList>
            <person name="de Groot N.N."/>
        </authorList>
    </citation>
    <scope>NUCLEOTIDE SEQUENCE [LARGE SCALE GENOMIC DNA]</scope>
    <source>
        <strain evidence="10 11">U95</strain>
    </source>
</reference>
<dbReference type="AlphaFoldDB" id="A0A1G5QJM3"/>
<evidence type="ECO:0000256" key="1">
    <source>
        <dbReference type="ARBA" id="ARBA00004459"/>
    </source>
</evidence>
<evidence type="ECO:0000259" key="9">
    <source>
        <dbReference type="Pfam" id="PF01514"/>
    </source>
</evidence>
<dbReference type="PANTHER" id="PTHR30046">
    <property type="entry name" value="FLAGELLAR M-RING PROTEIN"/>
    <property type="match status" value="1"/>
</dbReference>
<evidence type="ECO:0000256" key="2">
    <source>
        <dbReference type="ARBA" id="ARBA00009509"/>
    </source>
</evidence>
<dbReference type="GO" id="GO:0009306">
    <property type="term" value="P:protein secretion"/>
    <property type="evidence" value="ECO:0007669"/>
    <property type="project" value="InterPro"/>
</dbReference>
<evidence type="ECO:0000256" key="3">
    <source>
        <dbReference type="ARBA" id="ARBA00022729"/>
    </source>
</evidence>
<dbReference type="InterPro" id="IPR045851">
    <property type="entry name" value="AMP-bd_C_sf"/>
</dbReference>
<dbReference type="NCBIfam" id="TIGR02544">
    <property type="entry name" value="III_secr_YscJ"/>
    <property type="match status" value="1"/>
</dbReference>
<evidence type="ECO:0000313" key="10">
    <source>
        <dbReference type="EMBL" id="SCZ61808.1"/>
    </source>
</evidence>
<keyword evidence="8" id="KW-1133">Transmembrane helix</keyword>
<evidence type="ECO:0000256" key="7">
    <source>
        <dbReference type="ARBA" id="ARBA00023288"/>
    </source>
</evidence>
<keyword evidence="8" id="KW-0812">Transmembrane</keyword>
<gene>
    <name evidence="10" type="ORF">SAMN04488118_104295</name>
</gene>
<dbReference type="PANTHER" id="PTHR30046:SF2">
    <property type="entry name" value="YOP PROTEINS TRANSLOCATION LIPOPROTEIN J"/>
    <property type="match status" value="1"/>
</dbReference>
<keyword evidence="4 8" id="KW-0472">Membrane</keyword>
<dbReference type="Gene3D" id="3.30.300.30">
    <property type="match status" value="1"/>
</dbReference>
<evidence type="ECO:0000313" key="11">
    <source>
        <dbReference type="Proteomes" id="UP000198767"/>
    </source>
</evidence>
<dbReference type="Gene3D" id="3.30.70.1530">
    <property type="entry name" value="Hypothetical protein rpa1041"/>
    <property type="match status" value="1"/>
</dbReference>
<dbReference type="Proteomes" id="UP000198767">
    <property type="component" value="Unassembled WGS sequence"/>
</dbReference>
<dbReference type="InterPro" id="IPR006182">
    <property type="entry name" value="FliF_N_dom"/>
</dbReference>
<dbReference type="GO" id="GO:0009279">
    <property type="term" value="C:cell outer membrane"/>
    <property type="evidence" value="ECO:0007669"/>
    <property type="project" value="UniProtKB-SubCell"/>
</dbReference>
<evidence type="ECO:0000256" key="4">
    <source>
        <dbReference type="ARBA" id="ARBA00023136"/>
    </source>
</evidence>
<evidence type="ECO:0000256" key="5">
    <source>
        <dbReference type="ARBA" id="ARBA00023139"/>
    </source>
</evidence>
<evidence type="ECO:0000256" key="6">
    <source>
        <dbReference type="ARBA" id="ARBA00023237"/>
    </source>
</evidence>
<accession>A0A1G5QJM3</accession>
<dbReference type="Pfam" id="PF01514">
    <property type="entry name" value="YscJ_FliF"/>
    <property type="match status" value="1"/>
</dbReference>
<protein>
    <recommendedName>
        <fullName evidence="8">Lipoprotein</fullName>
    </recommendedName>
</protein>
<feature type="domain" description="Flagellar M-ring N-terminal" evidence="9">
    <location>
        <begin position="12"/>
        <end position="177"/>
    </location>
</feature>
<keyword evidence="7 8" id="KW-0449">Lipoprotein</keyword>
<proteinExistence type="inferred from homology"/>
<comment type="subcellular location">
    <subcellularLocation>
        <location evidence="1">Cell outer membrane</location>
        <topology evidence="1">Lipid-anchor</topology>
    </subcellularLocation>
</comment>
<dbReference type="PRINTS" id="PR01338">
    <property type="entry name" value="TYPE3OMKPROT"/>
</dbReference>
<keyword evidence="3 8" id="KW-0732">Signal</keyword>
<evidence type="ECO:0000256" key="8">
    <source>
        <dbReference type="RuleBase" id="RU364102"/>
    </source>
</evidence>